<dbReference type="RefSeq" id="WP_015062356.1">
    <property type="nucleotide sequence ID" value="NC_019337.1"/>
</dbReference>
<keyword evidence="1" id="KW-0614">Plasmid</keyword>
<dbReference type="AlphaFoldDB" id="I3W079"/>
<proteinExistence type="predicted"/>
<reference evidence="1" key="1">
    <citation type="submission" date="2012-01" db="EMBL/GenBank/DDBJ databases">
        <authorList>
            <person name="Summers A.O."/>
            <person name="Wireman J."/>
        </authorList>
    </citation>
    <scope>NUCLEOTIDE SEQUENCE</scope>
    <source>
        <strain evidence="1">AC2-58</strain>
        <plasmid evidence="1">pAC258-29</plasmid>
    </source>
</reference>
<dbReference type="Pfam" id="PF04796">
    <property type="entry name" value="RepA_C"/>
    <property type="match status" value="1"/>
</dbReference>
<organism evidence="1">
    <name type="scientific">Acetobacter pasteurianus</name>
    <name type="common">Acetobacter turbidans</name>
    <dbReference type="NCBI Taxonomy" id="438"/>
    <lineage>
        <taxon>Bacteria</taxon>
        <taxon>Pseudomonadati</taxon>
        <taxon>Pseudomonadota</taxon>
        <taxon>Alphaproteobacteria</taxon>
        <taxon>Acetobacterales</taxon>
        <taxon>Acetobacteraceae</taxon>
        <taxon>Acetobacter</taxon>
    </lineage>
</organism>
<protein>
    <submittedName>
        <fullName evidence="1">IncW-like replication protein</fullName>
    </submittedName>
</protein>
<dbReference type="InterPro" id="IPR006881">
    <property type="entry name" value="RepA_C"/>
</dbReference>
<sequence length="300" mass="34070">MTTQHVSQGELVLTPTNAKIVRLSAEIRSTPAERPEYLHTVLCQVGLPRRQITGTTFERRNGKASLLITAGKAWDGKNWQQQLVPYGTRPRLALFHISTEAIRLQSRTVPIGRSISAFMRRLNMDTNGRNMTAFRQQMNALCACHMQLGYGIQNMDAKPIQKYDAWTNNGELGKESVIELSEKFWLGLKDAAVPLDSRALEALQHSCLALDIYTWLAHRLRRVSKQNGEIVSWANMREQFGQEYSDDKNFKRTFNAALRQVLEVYPQARLEPLRVRGLKLLPSPAPVSPTTKIIDFGRLK</sequence>
<accession>I3W079</accession>
<geneLocation type="plasmid" evidence="1">
    <name>pAC258-29</name>
</geneLocation>
<evidence type="ECO:0000313" key="1">
    <source>
        <dbReference type="EMBL" id="AFK89006.1"/>
    </source>
</evidence>
<dbReference type="EMBL" id="JQ418523">
    <property type="protein sequence ID" value="AFK89006.1"/>
    <property type="molecule type" value="Genomic_DNA"/>
</dbReference>
<name>I3W079_ACEPA</name>